<dbReference type="PIRSF" id="PIRSF028561">
    <property type="entry name" value="Ac_Trasf"/>
    <property type="match status" value="1"/>
</dbReference>
<gene>
    <name evidence="8" type="ORF">IHV77_05365</name>
</gene>
<protein>
    <submittedName>
        <fullName evidence="8">Glycosyl transferase family 2</fullName>
    </submittedName>
</protein>
<sequence length="308" mass="35800">MTENPKHWAQQQERGTAFFLKLTQWIVRYCPLWLIRFCTFWVVLYFYLTSRKVRHYIAEYQQNLTAYFPQVRLKKAAVFRQFLAFGEAITDRFAVWQHQIHYADLVIDDSENLYAEIDAGGRGQILICSHFGNIEICRALLNNGHHPNFKLNALVHSKHAEAFNHALVEAGADELPLIQVEELDAQKMLALSEKIEQGEWIAIAADRIPLRGDKTYAVNFLGKAAEFPEGAWLLAALLKAPINTIFSLKENGKYRLKLRHFSSGITGRAKVREQHIHHVMQQYADLLAKECAKNPHLWFNFYDFWQQK</sequence>
<dbReference type="InterPro" id="IPR014548">
    <property type="entry name" value="Ac_Trasf"/>
</dbReference>
<dbReference type="Proteomes" id="UP000663069">
    <property type="component" value="Chromosome"/>
</dbReference>
<comment type="subcellular location">
    <subcellularLocation>
        <location evidence="1">Cell inner membrane</location>
    </subcellularLocation>
</comment>
<keyword evidence="7" id="KW-1133">Transmembrane helix</keyword>
<keyword evidence="7" id="KW-0812">Transmembrane</keyword>
<dbReference type="InterPro" id="IPR004960">
    <property type="entry name" value="LipA_acyltrans"/>
</dbReference>
<evidence type="ECO:0000313" key="8">
    <source>
        <dbReference type="EMBL" id="QPB43510.1"/>
    </source>
</evidence>
<evidence type="ECO:0000256" key="5">
    <source>
        <dbReference type="ARBA" id="ARBA00023136"/>
    </source>
</evidence>
<dbReference type="PANTHER" id="PTHR30606:SF10">
    <property type="entry name" value="PHOSPHATIDYLINOSITOL MANNOSIDE ACYLTRANSFERASE"/>
    <property type="match status" value="1"/>
</dbReference>
<evidence type="ECO:0000256" key="4">
    <source>
        <dbReference type="ARBA" id="ARBA00022679"/>
    </source>
</evidence>
<evidence type="ECO:0000313" key="9">
    <source>
        <dbReference type="Proteomes" id="UP000663069"/>
    </source>
</evidence>
<keyword evidence="4 8" id="KW-0808">Transferase</keyword>
<reference evidence="8 9" key="1">
    <citation type="submission" date="2020-10" db="EMBL/GenBank/DDBJ databases">
        <title>Genome Sequencing of Rodentibacter spp. strain DSM111151.</title>
        <authorList>
            <person name="Benga L."/>
            <person name="Lautwein T."/>
        </authorList>
    </citation>
    <scope>NUCLEOTIDE SEQUENCE [LARGE SCALE GENOMIC DNA]</scope>
    <source>
        <strain evidence="8 9">DSM 111151</strain>
    </source>
</reference>
<keyword evidence="3" id="KW-0997">Cell inner membrane</keyword>
<dbReference type="GO" id="GO:0016740">
    <property type="term" value="F:transferase activity"/>
    <property type="evidence" value="ECO:0007669"/>
    <property type="project" value="UniProtKB-KW"/>
</dbReference>
<dbReference type="RefSeq" id="WP_194813067.1">
    <property type="nucleotide sequence ID" value="NZ_CP063056.1"/>
</dbReference>
<evidence type="ECO:0000256" key="3">
    <source>
        <dbReference type="ARBA" id="ARBA00022519"/>
    </source>
</evidence>
<dbReference type="Pfam" id="PF03279">
    <property type="entry name" value="Lip_A_acyltrans"/>
    <property type="match status" value="1"/>
</dbReference>
<evidence type="ECO:0000256" key="6">
    <source>
        <dbReference type="ARBA" id="ARBA00023315"/>
    </source>
</evidence>
<evidence type="ECO:0000256" key="2">
    <source>
        <dbReference type="ARBA" id="ARBA00022475"/>
    </source>
</evidence>
<dbReference type="EMBL" id="CP063056">
    <property type="protein sequence ID" value="QPB43510.1"/>
    <property type="molecule type" value="Genomic_DNA"/>
</dbReference>
<accession>A0ABX6UZE8</accession>
<evidence type="ECO:0000256" key="7">
    <source>
        <dbReference type="SAM" id="Phobius"/>
    </source>
</evidence>
<proteinExistence type="predicted"/>
<dbReference type="PANTHER" id="PTHR30606">
    <property type="entry name" value="LIPID A BIOSYNTHESIS LAUROYL ACYLTRANSFERASE"/>
    <property type="match status" value="1"/>
</dbReference>
<feature type="transmembrane region" description="Helical" evidence="7">
    <location>
        <begin position="26"/>
        <end position="48"/>
    </location>
</feature>
<organism evidence="8 9">
    <name type="scientific">Rodentibacter haemolyticus</name>
    <dbReference type="NCBI Taxonomy" id="2778911"/>
    <lineage>
        <taxon>Bacteria</taxon>
        <taxon>Pseudomonadati</taxon>
        <taxon>Pseudomonadota</taxon>
        <taxon>Gammaproteobacteria</taxon>
        <taxon>Pasteurellales</taxon>
        <taxon>Pasteurellaceae</taxon>
        <taxon>Rodentibacter</taxon>
    </lineage>
</organism>
<evidence type="ECO:0000256" key="1">
    <source>
        <dbReference type="ARBA" id="ARBA00004533"/>
    </source>
</evidence>
<name>A0ABX6UZE8_9PAST</name>
<keyword evidence="9" id="KW-1185">Reference proteome</keyword>
<keyword evidence="5 7" id="KW-0472">Membrane</keyword>
<keyword evidence="6" id="KW-0012">Acyltransferase</keyword>
<keyword evidence="2" id="KW-1003">Cell membrane</keyword>